<dbReference type="Gene3D" id="3.40.50.200">
    <property type="entry name" value="Peptidase S8/S53 domain"/>
    <property type="match status" value="1"/>
</dbReference>
<dbReference type="RefSeq" id="WP_193312388.1">
    <property type="nucleotide sequence ID" value="NZ_JBHSKZ010000059.1"/>
</dbReference>
<dbReference type="InterPro" id="IPR023828">
    <property type="entry name" value="Peptidase_S8_Ser-AS"/>
</dbReference>
<evidence type="ECO:0000313" key="15">
    <source>
        <dbReference type="Proteomes" id="UP000441772"/>
    </source>
</evidence>
<dbReference type="SUPFAM" id="SSF49373">
    <property type="entry name" value="Invasin/intimin cell-adhesion fragments"/>
    <property type="match status" value="2"/>
</dbReference>
<dbReference type="Pfam" id="PF02225">
    <property type="entry name" value="PA"/>
    <property type="match status" value="1"/>
</dbReference>
<feature type="transmembrane region" description="Helical" evidence="11">
    <location>
        <begin position="2428"/>
        <end position="2450"/>
    </location>
</feature>
<sequence length="2460" mass="256369">MSTHFSKGVRSVAAMIAAGSMLVPMNIAMADDAAQGAQNAPAAGQTQSSKAPGAINAAKNGVKATASDDADTDALLKPLNGKASSTDNKKKVTLGTSTLPKGNKTIIVQLDGSNPGIPWYRSLFGVSQGDRHDYVKNQIRNLVASMPATTAENGEKAAQPTFKSEYDYWHAIDGFAVKAPASLLPQIQKMAGVKRAFIAQSHAIPKDDTDQDIPKNQSSLDMTKADQVSEKGAGQVVAVIDTGLDTDHEAFQGKLDEKTVKETKADAEALIKQVGHGKYISDKIPYVYDYADNDNDVNPSSLSGMEHGTHVAGIATANSGQIRGTAPDAQLMMFKIGRDKTGELPDPAILAAIDDAAVLKPDTVNMSFGSDSGFTDESSQVFGDAMKTLRDEGITLNVAAGNAFSAGYYNATGINLPYASDADISTISTPSTFADSFSVASIDNAQGDPAFYAPDNSVVPYMNAQSSAGIELPQFSDLKSGKYQYVDGGIGTADDIAKLKADNPNGLEGKFVLFKRGGANGETITFDSKVTAVAPLKPAAVIFYDNQDEDLGAPAVENTTIPAVMISQADGKKLVAATDKTITIKNGLTTAAATDYTMSSFSSWGSTSDLQLKPEVTAPGGDIWSSIPGNKYEYMSGTSMATPQMAGITAQLHEYIQADKKFSGLNAKQQGDMTTTMLMSTAKPVADPSVKGSYYSPRKQGSGLADVKAATTSDVYLTSDKTSDAARPKGELGANTDGTWSYTLTLHNLGSKAHEFTPDAVALSGNVSQGMYTLTEKNWTGNGIDVAYSGDVKDGKVTVPAGGTAKVTVTVTAGKAFKDFVSANTPNGTFVDGFTMFKAADGGVDLSAPYVGFYGDWGKSPIFDAPVWKTGDEASHIFASGVVNGTTGTYLGLNPLDDGSSDPEGDVQYPDPSKLVVSNSEESGAPNSLLPVTGLLRNAKTLDYAYKDSAGKTVKTYKTKYMSKSTYLASAGMITYAELQMNDKPKFDGTDADGKQLPEGQYTVEETAASDGPDSRTSSQQYTFTYDTTAPKITDFKLNGEGDAKTFTFSVTDNTWLAGIDFHDPASKQYFYRVLAKDPARTNADGTRTWDFTVSVADLEQAWQSAGMTGELPNKLPLYAWDYGLTASPETDAVVNPVAMTKLTLPSDKLTLAPGQQTKLTASYEPANATETDLVWTSSDDKVVKAAADGTLTAVAAGTATVTVASKDNPSLKASATVTVAPVSAETGIVLSRDRLSLSFGDSGDVSAILADSLAGKTITWTSADEKIATVKAKDAAGETATVTAGKKLGDTTVTATVDGKKATLAVSSRPQDYGDFDIDANGKLVSYTGKGGDVTIPDNVTSIGDQAFSNASITSVTIPAGVTRIGEAAFLNATQLAKVNFVDTKDEPSQLKSVGDSAFGYATALTSITLPDSVTSIEPNVFRASGLTSVTLPDSITEIPASAFQSDSQLTDVTVSDKVTVIDAGAFMQAGSLSGFKLRHADGTVTDAQLPPALTTIGDSAFMGDSFTDLTMPSTLISLGSSAFTSNALVKSVKLNDGLKSLGSQTFSYTGVTSLTIPDSVTQLGETAFIGMDTLEDVTIGRNLPAGSLTKAFSGDLALKTITVPDGTVNFSSKDGVLYDKAGKTLVAYPNKLSADTSYTVPDGTETVADGAFYSNSGLTKVTFPDSLRTLGKSSFMYSHLTDLTLPAKFETLDSYAFSSATALRSADLGGTTTLGEQVFYEDSLLSKVDMRTDLNRLATVGDGAFYDTGLTDVTMPDSLTEVGNLGFAGAPIVSLHIGAGFTQEIGTIFAGSKLKTITVSDKNPVLSAEENVVYGKRDDGLHVLLSAPAAGLKEYTVKSGTVQIDKAAFLNNTALEKITLPEGLKVIDTNAFNNDTALKEITFPDSLEQVDGFNGTELDVADFGTKIKTIAENTFNAIAPKHLIVRGGVDGVYNDSYTYGGMSETAYFGHGMTTLNMTNGGVPDTLVVPDDLKAFNTNASLIDPAAITVYAPAKSAGYTLMQAKLKELGVDASKLKEYTPLSVSLKAADGSQLTAGAKIKVTAAGVGGVDGAKQYRFVQPAADGTTKVVRDWSGDATYEWTVPDDLTAIKVEVRDATMLTASATLGKAVAPTFTTDLSTEPVTLVRELDGDAKLTVAAAVDGQPNAKLSYQWYRDGKAIDGATDASYTVATADDAALGEHRYSVTVTATDESGLTASATSSTAVVTVLERAKAATINGQPKSVTVKTGEQATLSVDAAAAQDGAVLRYQWVEVGANGAETPVKDATQPTFTADTKTTGARSYRVKVTTTLGVDRNTAEVESAAATVTVTADKGALDTKIAEAKTYKQADYTADSWKPFAEALKNAEAVLADDTASQQAVDDALAKLTDAISGLKKAETNHGGNGNNSGQGGQGSGQGNQGGNGNGSNGSANGANGSQNGGKLSVTGASVTVLALAAMIMAAVAAVVLTGRRGGRHADR</sequence>
<dbReference type="InterPro" id="IPR036852">
    <property type="entry name" value="Peptidase_S8/S53_dom_sf"/>
</dbReference>
<dbReference type="InterPro" id="IPR032675">
    <property type="entry name" value="LRR_dom_sf"/>
</dbReference>
<feature type="region of interest" description="Disordered" evidence="10">
    <location>
        <begin position="77"/>
        <end position="96"/>
    </location>
</feature>
<dbReference type="SMART" id="SM00635">
    <property type="entry name" value="BID_2"/>
    <property type="match status" value="2"/>
</dbReference>
<feature type="active site" description="Charge relay system" evidence="7 8">
    <location>
        <position position="241"/>
    </location>
</feature>
<dbReference type="PROSITE" id="PS00137">
    <property type="entry name" value="SUBTILASE_HIS"/>
    <property type="match status" value="1"/>
</dbReference>
<dbReference type="PRINTS" id="PR00723">
    <property type="entry name" value="SUBTILISIN"/>
</dbReference>
<dbReference type="InterPro" id="IPR026906">
    <property type="entry name" value="LRR_5"/>
</dbReference>
<dbReference type="Pfam" id="PF02368">
    <property type="entry name" value="Big_2"/>
    <property type="match status" value="2"/>
</dbReference>
<dbReference type="InterPro" id="IPR003343">
    <property type="entry name" value="Big_2"/>
</dbReference>
<evidence type="ECO:0000259" key="13">
    <source>
        <dbReference type="SMART" id="SM00635"/>
    </source>
</evidence>
<dbReference type="SUPFAM" id="SSF52058">
    <property type="entry name" value="L domain-like"/>
    <property type="match status" value="1"/>
</dbReference>
<dbReference type="GO" id="GO:0016020">
    <property type="term" value="C:membrane"/>
    <property type="evidence" value="ECO:0007669"/>
    <property type="project" value="InterPro"/>
</dbReference>
<dbReference type="InterPro" id="IPR003137">
    <property type="entry name" value="PA_domain"/>
</dbReference>
<feature type="active site" description="Charge relay system" evidence="7 8">
    <location>
        <position position="307"/>
    </location>
</feature>
<feature type="chain" id="PRO_5026085756" evidence="12">
    <location>
        <begin position="31"/>
        <end position="2460"/>
    </location>
</feature>
<dbReference type="EMBL" id="WBVT01000026">
    <property type="protein sequence ID" value="KAB7789929.1"/>
    <property type="molecule type" value="Genomic_DNA"/>
</dbReference>
<dbReference type="Pfam" id="PF00082">
    <property type="entry name" value="Peptidase_S8"/>
    <property type="match status" value="1"/>
</dbReference>
<feature type="region of interest" description="Disordered" evidence="10">
    <location>
        <begin position="2377"/>
        <end position="2418"/>
    </location>
</feature>
<proteinExistence type="inferred from homology"/>
<dbReference type="Gene3D" id="2.60.40.1710">
    <property type="entry name" value="Subtilisin-like superfamily"/>
    <property type="match status" value="1"/>
</dbReference>
<evidence type="ECO:0000256" key="10">
    <source>
        <dbReference type="SAM" id="MobiDB-lite"/>
    </source>
</evidence>
<dbReference type="Gene3D" id="3.80.10.10">
    <property type="entry name" value="Ribonuclease Inhibitor"/>
    <property type="match status" value="3"/>
</dbReference>
<organism evidence="14 15">
    <name type="scientific">Bifidobacterium leontopitheci</name>
    <dbReference type="NCBI Taxonomy" id="2650774"/>
    <lineage>
        <taxon>Bacteria</taxon>
        <taxon>Bacillati</taxon>
        <taxon>Actinomycetota</taxon>
        <taxon>Actinomycetes</taxon>
        <taxon>Bifidobacteriales</taxon>
        <taxon>Bifidobacteriaceae</taxon>
        <taxon>Bifidobacterium</taxon>
    </lineage>
</organism>
<dbReference type="Pfam" id="PF06280">
    <property type="entry name" value="fn3_5"/>
    <property type="match status" value="1"/>
</dbReference>
<dbReference type="Gene3D" id="1.20.1270.90">
    <property type="entry name" value="AF1782-like"/>
    <property type="match status" value="1"/>
</dbReference>
<dbReference type="Pfam" id="PF07554">
    <property type="entry name" value="FIVAR"/>
    <property type="match status" value="1"/>
</dbReference>
<keyword evidence="5 8" id="KW-0378">Hydrolase</keyword>
<reference evidence="14 15" key="1">
    <citation type="submission" date="2019-09" db="EMBL/GenBank/DDBJ databases">
        <title>Characterization of the phylogenetic diversity of two novel species belonging to the genus Bifidobacterium: Bifidobacterium cebidarum sp. nov. and Bifidobacterium leontopitheci sp. nov.</title>
        <authorList>
            <person name="Lugli G.A."/>
            <person name="Duranti S."/>
            <person name="Milani C."/>
            <person name="Turroni F."/>
            <person name="Ventura M."/>
        </authorList>
    </citation>
    <scope>NUCLEOTIDE SEQUENCE [LARGE SCALE GENOMIC DNA]</scope>
    <source>
        <strain evidence="14 15">LMG 31471</strain>
    </source>
</reference>
<keyword evidence="4 12" id="KW-0732">Signal</keyword>
<dbReference type="InterPro" id="IPR000209">
    <property type="entry name" value="Peptidase_S8/S53_dom"/>
</dbReference>
<feature type="compositionally biased region" description="Low complexity" evidence="10">
    <location>
        <begin position="2409"/>
        <end position="2418"/>
    </location>
</feature>
<feature type="signal peptide" evidence="12">
    <location>
        <begin position="1"/>
        <end position="30"/>
    </location>
</feature>
<dbReference type="PROSITE" id="PS00136">
    <property type="entry name" value="SUBTILASE_ASP"/>
    <property type="match status" value="1"/>
</dbReference>
<dbReference type="PANTHER" id="PTHR45661:SF3">
    <property type="entry name" value="IG-LIKE DOMAIN-CONTAINING PROTEIN"/>
    <property type="match status" value="1"/>
</dbReference>
<evidence type="ECO:0000256" key="4">
    <source>
        <dbReference type="ARBA" id="ARBA00022729"/>
    </source>
</evidence>
<evidence type="ECO:0000256" key="2">
    <source>
        <dbReference type="ARBA" id="ARBA00022525"/>
    </source>
</evidence>
<dbReference type="InterPro" id="IPR053139">
    <property type="entry name" value="Surface_bspA-like"/>
</dbReference>
<dbReference type="InterPro" id="IPR008964">
    <property type="entry name" value="Invasin/intimin_cell_adhesion"/>
</dbReference>
<gene>
    <name evidence="14" type="ORF">F7D09_1542</name>
</gene>
<dbReference type="Gene3D" id="2.60.40.10">
    <property type="entry name" value="Immunoglobulins"/>
    <property type="match status" value="2"/>
</dbReference>
<dbReference type="GO" id="GO:0006508">
    <property type="term" value="P:proteolysis"/>
    <property type="evidence" value="ECO:0007669"/>
    <property type="project" value="UniProtKB-KW"/>
</dbReference>
<evidence type="ECO:0000256" key="11">
    <source>
        <dbReference type="SAM" id="Phobius"/>
    </source>
</evidence>
<evidence type="ECO:0000256" key="1">
    <source>
        <dbReference type="ARBA" id="ARBA00011073"/>
    </source>
</evidence>
<dbReference type="InterPro" id="IPR013783">
    <property type="entry name" value="Ig-like_fold"/>
</dbReference>
<feature type="compositionally biased region" description="Gly residues" evidence="10">
    <location>
        <begin position="2383"/>
        <end position="2408"/>
    </location>
</feature>
<dbReference type="GO" id="GO:0005975">
    <property type="term" value="P:carbohydrate metabolic process"/>
    <property type="evidence" value="ECO:0007669"/>
    <property type="project" value="UniProtKB-ARBA"/>
</dbReference>
<keyword evidence="2" id="KW-0964">Secreted</keyword>
<feature type="domain" description="BIG2" evidence="13">
    <location>
        <begin position="1139"/>
        <end position="1216"/>
    </location>
</feature>
<dbReference type="InterPro" id="IPR022398">
    <property type="entry name" value="Peptidase_S8_His-AS"/>
</dbReference>
<dbReference type="Gene3D" id="2.60.40.1080">
    <property type="match status" value="2"/>
</dbReference>
<dbReference type="SUPFAM" id="SSF52025">
    <property type="entry name" value="PA domain"/>
    <property type="match status" value="1"/>
</dbReference>
<dbReference type="PANTHER" id="PTHR45661">
    <property type="entry name" value="SURFACE ANTIGEN"/>
    <property type="match status" value="1"/>
</dbReference>
<evidence type="ECO:0000256" key="3">
    <source>
        <dbReference type="ARBA" id="ARBA00022670"/>
    </source>
</evidence>
<feature type="domain" description="BIG2" evidence="13">
    <location>
        <begin position="1225"/>
        <end position="1307"/>
    </location>
</feature>
<dbReference type="PROSITE" id="PS51892">
    <property type="entry name" value="SUBTILASE"/>
    <property type="match status" value="1"/>
</dbReference>
<comment type="similarity">
    <text evidence="1 8 9">Belongs to the peptidase S8 family.</text>
</comment>
<dbReference type="InterPro" id="IPR010435">
    <property type="entry name" value="C5a/SBT2-like_Fn3"/>
</dbReference>
<feature type="active site" description="Charge relay system" evidence="7 8">
    <location>
        <position position="639"/>
    </location>
</feature>
<evidence type="ECO:0000256" key="7">
    <source>
        <dbReference type="PIRSR" id="PIRSR615500-1"/>
    </source>
</evidence>
<dbReference type="SUPFAM" id="SSF52743">
    <property type="entry name" value="Subtilisin-like"/>
    <property type="match status" value="1"/>
</dbReference>
<dbReference type="InterPro" id="IPR046450">
    <property type="entry name" value="PA_dom_sf"/>
</dbReference>
<dbReference type="PROSITE" id="PS00138">
    <property type="entry name" value="SUBTILASE_SER"/>
    <property type="match status" value="1"/>
</dbReference>
<keyword evidence="11" id="KW-0812">Transmembrane</keyword>
<dbReference type="Pfam" id="PF13306">
    <property type="entry name" value="LRR_5"/>
    <property type="match status" value="6"/>
</dbReference>
<dbReference type="Proteomes" id="UP000441772">
    <property type="component" value="Unassembled WGS sequence"/>
</dbReference>
<evidence type="ECO:0000256" key="6">
    <source>
        <dbReference type="ARBA" id="ARBA00022825"/>
    </source>
</evidence>
<keyword evidence="3 8" id="KW-0645">Protease</keyword>
<dbReference type="InterPro" id="IPR015500">
    <property type="entry name" value="Peptidase_S8_subtilisin-rel"/>
</dbReference>
<keyword evidence="15" id="KW-1185">Reference proteome</keyword>
<keyword evidence="11" id="KW-0472">Membrane</keyword>
<evidence type="ECO:0000256" key="8">
    <source>
        <dbReference type="PROSITE-ProRule" id="PRU01240"/>
    </source>
</evidence>
<name>A0A6I1GKF5_9BIFI</name>
<evidence type="ECO:0000256" key="12">
    <source>
        <dbReference type="SAM" id="SignalP"/>
    </source>
</evidence>
<keyword evidence="11" id="KW-1133">Transmembrane helix</keyword>
<keyword evidence="6 8" id="KW-0720">Serine protease</keyword>
<comment type="caution">
    <text evidence="14">The sequence shown here is derived from an EMBL/GenBank/DDBJ whole genome shotgun (WGS) entry which is preliminary data.</text>
</comment>
<evidence type="ECO:0000256" key="5">
    <source>
        <dbReference type="ARBA" id="ARBA00022801"/>
    </source>
</evidence>
<dbReference type="InterPro" id="IPR023827">
    <property type="entry name" value="Peptidase_S8_Asp-AS"/>
</dbReference>
<evidence type="ECO:0000313" key="14">
    <source>
        <dbReference type="EMBL" id="KAB7789929.1"/>
    </source>
</evidence>
<evidence type="ECO:0000256" key="9">
    <source>
        <dbReference type="RuleBase" id="RU003355"/>
    </source>
</evidence>
<dbReference type="Gene3D" id="3.50.30.30">
    <property type="match status" value="1"/>
</dbReference>
<protein>
    <submittedName>
        <fullName evidence="14">Bacterial Ig-like domain, group 2</fullName>
    </submittedName>
</protein>
<accession>A0A6I1GKF5</accession>
<dbReference type="GO" id="GO:0004252">
    <property type="term" value="F:serine-type endopeptidase activity"/>
    <property type="evidence" value="ECO:0007669"/>
    <property type="project" value="UniProtKB-UniRule"/>
</dbReference>